<keyword evidence="9" id="KW-0809">Transit peptide</keyword>
<dbReference type="InterPro" id="IPR000182">
    <property type="entry name" value="GNAT_dom"/>
</dbReference>
<evidence type="ECO:0000313" key="20">
    <source>
        <dbReference type="Proteomes" id="UP000245942"/>
    </source>
</evidence>
<evidence type="ECO:0000259" key="17">
    <source>
        <dbReference type="PROSITE" id="PS51186"/>
    </source>
</evidence>
<dbReference type="EC" id="2.3.1.1" evidence="5"/>
<comment type="pathway">
    <text evidence="3">Amino-acid biosynthesis; L-arginine biosynthesis; N(2)-acetyl-L-ornithine from L-glutamate: step 1/4.</text>
</comment>
<feature type="region of interest" description="Disordered" evidence="16">
    <location>
        <begin position="16"/>
        <end position="73"/>
    </location>
</feature>
<dbReference type="Gene3D" id="3.40.630.30">
    <property type="match status" value="1"/>
</dbReference>
<dbReference type="Gene3D" id="3.40.1160.10">
    <property type="entry name" value="Acetylglutamate kinase-like"/>
    <property type="match status" value="1"/>
</dbReference>
<evidence type="ECO:0000256" key="1">
    <source>
        <dbReference type="ARBA" id="ARBA00002294"/>
    </source>
</evidence>
<feature type="compositionally biased region" description="Polar residues" evidence="16">
    <location>
        <begin position="30"/>
        <end position="40"/>
    </location>
</feature>
<feature type="compositionally biased region" description="Basic and acidic residues" evidence="16">
    <location>
        <begin position="785"/>
        <end position="794"/>
    </location>
</feature>
<dbReference type="GO" id="GO:0006526">
    <property type="term" value="P:L-arginine biosynthetic process"/>
    <property type="evidence" value="ECO:0007669"/>
    <property type="project" value="UniProtKB-UniPathway"/>
</dbReference>
<dbReference type="EMBL" id="KZ819333">
    <property type="protein sequence ID" value="PWN19067.1"/>
    <property type="molecule type" value="Genomic_DNA"/>
</dbReference>
<dbReference type="PROSITE" id="PS51186">
    <property type="entry name" value="GNAT"/>
    <property type="match status" value="1"/>
</dbReference>
<evidence type="ECO:0000256" key="4">
    <source>
        <dbReference type="ARBA" id="ARBA00008694"/>
    </source>
</evidence>
<evidence type="ECO:0000259" key="18">
    <source>
        <dbReference type="PROSITE" id="PS51731"/>
    </source>
</evidence>
<dbReference type="OrthoDB" id="5585968at2759"/>
<protein>
    <recommendedName>
        <fullName evidence="6">Amino-acid acetyltransferase, mitochondrial</fullName>
        <ecNumber evidence="5">2.3.1.1</ecNumber>
    </recommendedName>
    <alternativeName>
        <fullName evidence="12">Arginine-requiring protein 2</fullName>
    </alternativeName>
    <alternativeName>
        <fullName evidence="13">Glutamate N-acetyltransferase</fullName>
    </alternativeName>
    <alternativeName>
        <fullName evidence="14">N-acetylglutamate synthase</fullName>
    </alternativeName>
</protein>
<feature type="compositionally biased region" description="Polar residues" evidence="16">
    <location>
        <begin position="113"/>
        <end position="134"/>
    </location>
</feature>
<keyword evidence="8" id="KW-0808">Transferase</keyword>
<keyword evidence="7" id="KW-0028">Amino-acid biosynthesis</keyword>
<feature type="compositionally biased region" description="Polar residues" evidence="16">
    <location>
        <begin position="312"/>
        <end position="324"/>
    </location>
</feature>
<evidence type="ECO:0000256" key="5">
    <source>
        <dbReference type="ARBA" id="ARBA00012697"/>
    </source>
</evidence>
<dbReference type="PROSITE" id="PS51731">
    <property type="entry name" value="GNAT_NAGS"/>
    <property type="match status" value="1"/>
</dbReference>
<comment type="subcellular location">
    <subcellularLocation>
        <location evidence="2">Mitochondrion</location>
    </subcellularLocation>
</comment>
<feature type="domain" description="N-acetyltransferase" evidence="17">
    <location>
        <begin position="566"/>
        <end position="727"/>
    </location>
</feature>
<comment type="similarity">
    <text evidence="4">Belongs to the acetyltransferase family.</text>
</comment>
<evidence type="ECO:0000256" key="7">
    <source>
        <dbReference type="ARBA" id="ARBA00022605"/>
    </source>
</evidence>
<proteinExistence type="inferred from homology"/>
<evidence type="ECO:0000256" key="10">
    <source>
        <dbReference type="ARBA" id="ARBA00023128"/>
    </source>
</evidence>
<dbReference type="RefSeq" id="XP_025346227.1">
    <property type="nucleotide sequence ID" value="XM_025493121.1"/>
</dbReference>
<gene>
    <name evidence="19" type="ORF">BCV69DRAFT_284663</name>
</gene>
<dbReference type="FunFam" id="3.40.630.30:FF:000070">
    <property type="entry name" value="Acetylglutamate kinase"/>
    <property type="match status" value="1"/>
</dbReference>
<keyword evidence="10" id="KW-0496">Mitochondrion</keyword>
<keyword evidence="20" id="KW-1185">Reference proteome</keyword>
<evidence type="ECO:0000256" key="3">
    <source>
        <dbReference type="ARBA" id="ARBA00004925"/>
    </source>
</evidence>
<evidence type="ECO:0000256" key="8">
    <source>
        <dbReference type="ARBA" id="ARBA00022679"/>
    </source>
</evidence>
<accession>A0A316U194</accession>
<dbReference type="PANTHER" id="PTHR23342:SF4">
    <property type="entry name" value="AMINO-ACID ACETYLTRANSFERASE, MITOCHONDRIAL"/>
    <property type="match status" value="1"/>
</dbReference>
<feature type="region of interest" description="Disordered" evidence="16">
    <location>
        <begin position="304"/>
        <end position="324"/>
    </location>
</feature>
<evidence type="ECO:0000256" key="9">
    <source>
        <dbReference type="ARBA" id="ARBA00022946"/>
    </source>
</evidence>
<evidence type="ECO:0000256" key="14">
    <source>
        <dbReference type="ARBA" id="ARBA00033251"/>
    </source>
</evidence>
<evidence type="ECO:0000256" key="6">
    <source>
        <dbReference type="ARBA" id="ARBA00018802"/>
    </source>
</evidence>
<evidence type="ECO:0000256" key="12">
    <source>
        <dbReference type="ARBA" id="ARBA00030322"/>
    </source>
</evidence>
<feature type="domain" description="N-acetyltransferase" evidence="18">
    <location>
        <begin position="563"/>
        <end position="763"/>
    </location>
</feature>
<comment type="catalytic activity">
    <reaction evidence="15">
        <text>L-glutamate + acetyl-CoA = N-acetyl-L-glutamate + CoA + H(+)</text>
        <dbReference type="Rhea" id="RHEA:24292"/>
        <dbReference type="ChEBI" id="CHEBI:15378"/>
        <dbReference type="ChEBI" id="CHEBI:29985"/>
        <dbReference type="ChEBI" id="CHEBI:44337"/>
        <dbReference type="ChEBI" id="CHEBI:57287"/>
        <dbReference type="ChEBI" id="CHEBI:57288"/>
        <dbReference type="EC" id="2.3.1.1"/>
    </reaction>
</comment>
<dbReference type="STRING" id="1684307.A0A316U194"/>
<dbReference type="GO" id="GO:0005759">
    <property type="term" value="C:mitochondrial matrix"/>
    <property type="evidence" value="ECO:0007669"/>
    <property type="project" value="TreeGrafter"/>
</dbReference>
<dbReference type="Pfam" id="PF04768">
    <property type="entry name" value="NAT"/>
    <property type="match status" value="2"/>
</dbReference>
<evidence type="ECO:0000256" key="11">
    <source>
        <dbReference type="ARBA" id="ARBA00023315"/>
    </source>
</evidence>
<comment type="function">
    <text evidence="1">N-acetylglutamate synthase involved in arginine biosynthesis.</text>
</comment>
<evidence type="ECO:0000313" key="19">
    <source>
        <dbReference type="EMBL" id="PWN19067.1"/>
    </source>
</evidence>
<dbReference type="UniPathway" id="UPA00068"/>
<sequence>MQNLILEVLNAQPSLRDSKGYLKTFGPRASRSSPPGQTGVDSRGPVAQQRLKTRQGLAGPSARAAARSQLLSPGSAARLPVGIRAKAADGSSQDGLPHRNQDHLREESHSHPDSQIASTSNSKIPKNAETTAQGSREGASSTSASPHSTSEAEGLAVQQHTALVKVQGPFTRRQLESIADGMIYLKKLGLVSVIVVDGEEWSLPGYTSEFSSDGIRMEQAEEDKEDNELAAWIGRNLTEEKKERRRQLSKMRRATLRRAMLNDVNALADLLHSRGAPARPFLSPLFKVDAELARDAELLAPRHFPGAGNVADPNSSSGSSAATALQNKDVATTATPLSHPQVRAFGYRQMQASASRSPLVSDDGLSSLRSALATDHIPVIAPLALYSDPEADGGETSTPVKADDVLVALARDMAIAGREAEEYLLEMEESGSEDLHGLMASHVDMTPLRLMVINREGGIPSHARGGNPHLAINLASEYSHILNSFVWKESHPTAMENLRMVHDCLSYMPHTSSGIVVSHRSPRSLIANLITNKAAHSPSLPPALLRSYKRDLRHTPTIIRPGLSINVIYDFSQVDQTKLTALLEASFKRKLNAEAYYERLRKSCDFVIVSGDYQGAAIVTLETSADDPPGVEPMAYLDKFAVLPSLQGSGTVDFLWGALRDEVQGLGLLDALNDNGGKGGFGKGRDLVWKSRGDNPVNKWYYERSNGFAKIDLNPRTEAERAGKTEEELQKGRNWAMFWCDAEERLSSMSGERRLSTSATEEEMRSVLLDEEQRSASGGGGRGGGDGDGRRFSDYEEEGEGWGRSSAPRSSASLMPSLDSRRLEELDPRPGGGGQRLLPLIAPEEQGRLERWAKCMMNIPSAWL</sequence>
<feature type="compositionally biased region" description="Basic and acidic residues" evidence="16">
    <location>
        <begin position="96"/>
        <end position="112"/>
    </location>
</feature>
<dbReference type="AlphaFoldDB" id="A0A316U194"/>
<dbReference type="GO" id="GO:0004042">
    <property type="term" value="F:L-glutamate N-acetyltransferase activity"/>
    <property type="evidence" value="ECO:0007669"/>
    <property type="project" value="TreeGrafter"/>
</dbReference>
<name>A0A316U194_9BASI</name>
<evidence type="ECO:0000256" key="13">
    <source>
        <dbReference type="ARBA" id="ARBA00030346"/>
    </source>
</evidence>
<organism evidence="19 20">
    <name type="scientific">Pseudomicrostroma glucosiphilum</name>
    <dbReference type="NCBI Taxonomy" id="1684307"/>
    <lineage>
        <taxon>Eukaryota</taxon>
        <taxon>Fungi</taxon>
        <taxon>Dikarya</taxon>
        <taxon>Basidiomycota</taxon>
        <taxon>Ustilaginomycotina</taxon>
        <taxon>Exobasidiomycetes</taxon>
        <taxon>Microstromatales</taxon>
        <taxon>Microstromatales incertae sedis</taxon>
        <taxon>Pseudomicrostroma</taxon>
    </lineage>
</organism>
<evidence type="ECO:0000256" key="16">
    <source>
        <dbReference type="SAM" id="MobiDB-lite"/>
    </source>
</evidence>
<dbReference type="InterPro" id="IPR036393">
    <property type="entry name" value="AceGlu_kinase-like_sf"/>
</dbReference>
<dbReference type="Proteomes" id="UP000245942">
    <property type="component" value="Unassembled WGS sequence"/>
</dbReference>
<reference evidence="19 20" key="1">
    <citation type="journal article" date="2018" name="Mol. Biol. Evol.">
        <title>Broad Genomic Sampling Reveals a Smut Pathogenic Ancestry of the Fungal Clade Ustilaginomycotina.</title>
        <authorList>
            <person name="Kijpornyongpan T."/>
            <person name="Mondo S.J."/>
            <person name="Barry K."/>
            <person name="Sandor L."/>
            <person name="Lee J."/>
            <person name="Lipzen A."/>
            <person name="Pangilinan J."/>
            <person name="LaButti K."/>
            <person name="Hainaut M."/>
            <person name="Henrissat B."/>
            <person name="Grigoriev I.V."/>
            <person name="Spatafora J.W."/>
            <person name="Aime M.C."/>
        </authorList>
    </citation>
    <scope>NUCLEOTIDE SEQUENCE [LARGE SCALE GENOMIC DNA]</scope>
    <source>
        <strain evidence="19 20">MCA 4718</strain>
    </source>
</reference>
<dbReference type="GO" id="GO:0006592">
    <property type="term" value="P:ornithine biosynthetic process"/>
    <property type="evidence" value="ECO:0007669"/>
    <property type="project" value="TreeGrafter"/>
</dbReference>
<evidence type="ECO:0000256" key="15">
    <source>
        <dbReference type="ARBA" id="ARBA00048372"/>
    </source>
</evidence>
<evidence type="ECO:0000256" key="2">
    <source>
        <dbReference type="ARBA" id="ARBA00004173"/>
    </source>
</evidence>
<dbReference type="PANTHER" id="PTHR23342">
    <property type="entry name" value="N-ACETYLGLUTAMATE SYNTHASE"/>
    <property type="match status" value="1"/>
</dbReference>
<dbReference type="GeneID" id="37014855"/>
<dbReference type="InterPro" id="IPR006855">
    <property type="entry name" value="Vertebrate-like_GNAT_dom"/>
</dbReference>
<keyword evidence="11" id="KW-0012">Acyltransferase</keyword>
<feature type="region of interest" description="Disordered" evidence="16">
    <location>
        <begin position="749"/>
        <end position="839"/>
    </location>
</feature>
<feature type="compositionally biased region" description="Low complexity" evidence="16">
    <location>
        <begin position="139"/>
        <end position="153"/>
    </location>
</feature>
<feature type="region of interest" description="Disordered" evidence="16">
    <location>
        <begin position="86"/>
        <end position="156"/>
    </location>
</feature>
<feature type="compositionally biased region" description="Basic and acidic residues" evidence="16">
    <location>
        <begin position="819"/>
        <end position="828"/>
    </location>
</feature>